<dbReference type="OrthoDB" id="9810588at2"/>
<proteinExistence type="predicted"/>
<dbReference type="InterPro" id="IPR042259">
    <property type="entry name" value="Raco-like_middle_sf"/>
</dbReference>
<dbReference type="RefSeq" id="WP_074891104.1">
    <property type="nucleotide sequence ID" value="NZ_FOXO01000032.1"/>
</dbReference>
<dbReference type="InterPro" id="IPR052911">
    <property type="entry name" value="Corrinoid_activation_enz"/>
</dbReference>
<dbReference type="Pfam" id="PF14574">
    <property type="entry name" value="RACo_C_ter"/>
    <property type="match status" value="1"/>
</dbReference>
<dbReference type="InterPro" id="IPR041414">
    <property type="entry name" value="Raco-like_middle"/>
</dbReference>
<gene>
    <name evidence="3" type="ORF">SAMN04487928_13221</name>
</gene>
<dbReference type="EMBL" id="FOXO01000032">
    <property type="protein sequence ID" value="SFQ31198.1"/>
    <property type="molecule type" value="Genomic_DNA"/>
</dbReference>
<accession>A0A1I5XGU9</accession>
<dbReference type="Proteomes" id="UP000182624">
    <property type="component" value="Unassembled WGS sequence"/>
</dbReference>
<evidence type="ECO:0000259" key="1">
    <source>
        <dbReference type="Pfam" id="PF14574"/>
    </source>
</evidence>
<name>A0A1I5XGU9_9FIRM</name>
<sequence>MWMKNTLISEKKLNIYKAHGCKGNCYKCTRKCSDAEQIDVQSTIIDGDIDKRYDVYGIAIDLGTTTIAAALVGYDGNMQTGEVACTASSVNHQRKYGADVISRIDRASDPETAKYLEQLVIQDICGLVKELSMKAKSEVTTICIAGNTTMLHFLRGYSVLGLGKYPYSPKSLDLEVLAGEELSPELSGYKVTLFPGISAFVGADIVAGIFSLDMVEHPDKKSLMVDLGTNGEIVYFDGTKIYSTSTAAGPVFEGGGISCGVPAINGAIKHINIGDFFPELDIIGNDKPIGLCGTGVLETVSELLRTGLMDDTGLLCDEYFDNGYPLTREKDITITQSDIRNVQLAKAAVYSGIVNVLNGRDVDSFYVSGGFGSHIDIDRIKNLKMFPEDLVSKALAAGNTSLKGCIKYLVQDLMGDGEKVLLEIKRITEISEVIQLAELDQFDSDYIEAMNF</sequence>
<organism evidence="3 4">
    <name type="scientific">Butyrivibrio proteoclasticus</name>
    <dbReference type="NCBI Taxonomy" id="43305"/>
    <lineage>
        <taxon>Bacteria</taxon>
        <taxon>Bacillati</taxon>
        <taxon>Bacillota</taxon>
        <taxon>Clostridia</taxon>
        <taxon>Lachnospirales</taxon>
        <taxon>Lachnospiraceae</taxon>
        <taxon>Butyrivibrio</taxon>
    </lineage>
</organism>
<feature type="domain" description="RACo C-terminal" evidence="1">
    <location>
        <begin position="221"/>
        <end position="451"/>
    </location>
</feature>
<dbReference type="PANTHER" id="PTHR42895:SF1">
    <property type="entry name" value="IRON-SULFUR CLUSTER PROTEIN"/>
    <property type="match status" value="1"/>
</dbReference>
<dbReference type="Gene3D" id="3.30.420.480">
    <property type="entry name" value="Domain of unknown function (DUF4445)"/>
    <property type="match status" value="1"/>
</dbReference>
<protein>
    <recommendedName>
        <fullName evidence="5">DUF4445 domain-containing protein</fullName>
    </recommendedName>
</protein>
<keyword evidence="4" id="KW-1185">Reference proteome</keyword>
<dbReference type="InterPro" id="IPR043129">
    <property type="entry name" value="ATPase_NBD"/>
</dbReference>
<dbReference type="PANTHER" id="PTHR42895">
    <property type="entry name" value="IRON-SULFUR CLUSTER-BINDING PROTEIN-RELATED"/>
    <property type="match status" value="1"/>
</dbReference>
<reference evidence="4" key="1">
    <citation type="submission" date="2016-10" db="EMBL/GenBank/DDBJ databases">
        <authorList>
            <person name="Varghese N."/>
            <person name="Submissions S."/>
        </authorList>
    </citation>
    <scope>NUCLEOTIDE SEQUENCE [LARGE SCALE GENOMIC DNA]</scope>
    <source>
        <strain evidence="4">P18</strain>
    </source>
</reference>
<evidence type="ECO:0000313" key="3">
    <source>
        <dbReference type="EMBL" id="SFQ31198.1"/>
    </source>
</evidence>
<dbReference type="InterPro" id="IPR027980">
    <property type="entry name" value="RACo_C"/>
</dbReference>
<evidence type="ECO:0000313" key="4">
    <source>
        <dbReference type="Proteomes" id="UP000182624"/>
    </source>
</evidence>
<evidence type="ECO:0008006" key="5">
    <source>
        <dbReference type="Google" id="ProtNLM"/>
    </source>
</evidence>
<dbReference type="AlphaFoldDB" id="A0A1I5XGU9"/>
<feature type="domain" description="RACo-like middle region" evidence="2">
    <location>
        <begin position="56"/>
        <end position="215"/>
    </location>
</feature>
<dbReference type="Pfam" id="PF17651">
    <property type="entry name" value="Raco_middle"/>
    <property type="match status" value="1"/>
</dbReference>
<evidence type="ECO:0000259" key="2">
    <source>
        <dbReference type="Pfam" id="PF17651"/>
    </source>
</evidence>
<dbReference type="SUPFAM" id="SSF53067">
    <property type="entry name" value="Actin-like ATPase domain"/>
    <property type="match status" value="1"/>
</dbReference>